<keyword evidence="2" id="KW-1185">Reference proteome</keyword>
<name>A0ACB9BHP0_CICIN</name>
<evidence type="ECO:0000313" key="2">
    <source>
        <dbReference type="Proteomes" id="UP001055811"/>
    </source>
</evidence>
<dbReference type="EMBL" id="CM042014">
    <property type="protein sequence ID" value="KAI3721463.1"/>
    <property type="molecule type" value="Genomic_DNA"/>
</dbReference>
<evidence type="ECO:0000313" key="1">
    <source>
        <dbReference type="EMBL" id="KAI3721463.1"/>
    </source>
</evidence>
<reference evidence="2" key="1">
    <citation type="journal article" date="2022" name="Mol. Ecol. Resour.">
        <title>The genomes of chicory, endive, great burdock and yacon provide insights into Asteraceae palaeo-polyploidization history and plant inulin production.</title>
        <authorList>
            <person name="Fan W."/>
            <person name="Wang S."/>
            <person name="Wang H."/>
            <person name="Wang A."/>
            <person name="Jiang F."/>
            <person name="Liu H."/>
            <person name="Zhao H."/>
            <person name="Xu D."/>
            <person name="Zhang Y."/>
        </authorList>
    </citation>
    <scope>NUCLEOTIDE SEQUENCE [LARGE SCALE GENOMIC DNA]</scope>
    <source>
        <strain evidence="2">cv. Punajuju</strain>
    </source>
</reference>
<comment type="caution">
    <text evidence="1">The sequence shown here is derived from an EMBL/GenBank/DDBJ whole genome shotgun (WGS) entry which is preliminary data.</text>
</comment>
<reference evidence="1 2" key="2">
    <citation type="journal article" date="2022" name="Mol. Ecol. Resour.">
        <title>The genomes of chicory, endive, great burdock and yacon provide insights into Asteraceae paleo-polyploidization history and plant inulin production.</title>
        <authorList>
            <person name="Fan W."/>
            <person name="Wang S."/>
            <person name="Wang H."/>
            <person name="Wang A."/>
            <person name="Jiang F."/>
            <person name="Liu H."/>
            <person name="Zhao H."/>
            <person name="Xu D."/>
            <person name="Zhang Y."/>
        </authorList>
    </citation>
    <scope>NUCLEOTIDE SEQUENCE [LARGE SCALE GENOMIC DNA]</scope>
    <source>
        <strain evidence="2">cv. Punajuju</strain>
        <tissue evidence="1">Leaves</tissue>
    </source>
</reference>
<sequence>MGDLGQVVHVNEFQRKATVKLLPRLNLQAAVNNTYGRVFYCTETKYTSPPPRLITSSELDAYRIRVRSSLDPDTGDLYDVVDGMKLKDGYVFKKLALDSLNFSNCKPSEAELKKFRPGRQQESNDVNTKQTINNDRVGEGSDMEHSFEVSDFVIQSHKAFGVVIGREKDDRIKVLMEGREWPVVVAVEARLLTKGAVDKNFYALDQHKKIISMNDTVRVLEGPLKNKQGIVKQIYKGVVFLHDENEEENCGYFCAKAQICEMMESSTDPLKIRVRFSNTKGGKSPPGVTPTVGFEGLSEASFAEKLRTGAQEFVGLMEEAATRCLGKLLVTLENQLRDALVELQSCKERVSAVEAERDTLRNSLKRERKKIVSVFRSLLDTEVQLVTRLKDDLRVWCERYESDV</sequence>
<accession>A0ACB9BHP0</accession>
<dbReference type="Proteomes" id="UP001055811">
    <property type="component" value="Linkage Group LG06"/>
</dbReference>
<gene>
    <name evidence="1" type="ORF">L2E82_32475</name>
</gene>
<proteinExistence type="predicted"/>
<organism evidence="1 2">
    <name type="scientific">Cichorium intybus</name>
    <name type="common">Chicory</name>
    <dbReference type="NCBI Taxonomy" id="13427"/>
    <lineage>
        <taxon>Eukaryota</taxon>
        <taxon>Viridiplantae</taxon>
        <taxon>Streptophyta</taxon>
        <taxon>Embryophyta</taxon>
        <taxon>Tracheophyta</taxon>
        <taxon>Spermatophyta</taxon>
        <taxon>Magnoliopsida</taxon>
        <taxon>eudicotyledons</taxon>
        <taxon>Gunneridae</taxon>
        <taxon>Pentapetalae</taxon>
        <taxon>asterids</taxon>
        <taxon>campanulids</taxon>
        <taxon>Asterales</taxon>
        <taxon>Asteraceae</taxon>
        <taxon>Cichorioideae</taxon>
        <taxon>Cichorieae</taxon>
        <taxon>Cichoriinae</taxon>
        <taxon>Cichorium</taxon>
    </lineage>
</organism>
<protein>
    <submittedName>
        <fullName evidence="1">Uncharacterized protein</fullName>
    </submittedName>
</protein>